<gene>
    <name evidence="1" type="ORF">HU200_029941</name>
</gene>
<keyword evidence="2" id="KW-1185">Reference proteome</keyword>
<dbReference type="EMBL" id="JACEFO010001756">
    <property type="protein sequence ID" value="KAF8708569.1"/>
    <property type="molecule type" value="Genomic_DNA"/>
</dbReference>
<evidence type="ECO:0000313" key="2">
    <source>
        <dbReference type="Proteomes" id="UP000636709"/>
    </source>
</evidence>
<comment type="caution">
    <text evidence="1">The sequence shown here is derived from an EMBL/GenBank/DDBJ whole genome shotgun (WGS) entry which is preliminary data.</text>
</comment>
<evidence type="ECO:0000313" key="1">
    <source>
        <dbReference type="EMBL" id="KAF8708569.1"/>
    </source>
</evidence>
<accession>A0A835BP70</accession>
<proteinExistence type="predicted"/>
<organism evidence="1 2">
    <name type="scientific">Digitaria exilis</name>
    <dbReference type="NCBI Taxonomy" id="1010633"/>
    <lineage>
        <taxon>Eukaryota</taxon>
        <taxon>Viridiplantae</taxon>
        <taxon>Streptophyta</taxon>
        <taxon>Embryophyta</taxon>
        <taxon>Tracheophyta</taxon>
        <taxon>Spermatophyta</taxon>
        <taxon>Magnoliopsida</taxon>
        <taxon>Liliopsida</taxon>
        <taxon>Poales</taxon>
        <taxon>Poaceae</taxon>
        <taxon>PACMAD clade</taxon>
        <taxon>Panicoideae</taxon>
        <taxon>Panicodae</taxon>
        <taxon>Paniceae</taxon>
        <taxon>Anthephorinae</taxon>
        <taxon>Digitaria</taxon>
    </lineage>
</organism>
<protein>
    <submittedName>
        <fullName evidence="1">Uncharacterized protein</fullName>
    </submittedName>
</protein>
<name>A0A835BP70_9POAL</name>
<reference evidence="1" key="1">
    <citation type="submission" date="2020-07" db="EMBL/GenBank/DDBJ databases">
        <title>Genome sequence and genetic diversity analysis of an under-domesticated orphan crop, white fonio (Digitaria exilis).</title>
        <authorList>
            <person name="Bennetzen J.L."/>
            <person name="Chen S."/>
            <person name="Ma X."/>
            <person name="Wang X."/>
            <person name="Yssel A.E.J."/>
            <person name="Chaluvadi S.R."/>
            <person name="Johnson M."/>
            <person name="Gangashetty P."/>
            <person name="Hamidou F."/>
            <person name="Sanogo M.D."/>
            <person name="Zwaenepoel A."/>
            <person name="Wallace J."/>
            <person name="Van De Peer Y."/>
            <person name="Van Deynze A."/>
        </authorList>
    </citation>
    <scope>NUCLEOTIDE SEQUENCE</scope>
    <source>
        <tissue evidence="1">Leaves</tissue>
    </source>
</reference>
<sequence length="38" mass="4220">MEPNPMPVIGGTERSNQRRRVILAIDVDDETVTAIDLP</sequence>
<dbReference type="Proteomes" id="UP000636709">
    <property type="component" value="Unassembled WGS sequence"/>
</dbReference>
<dbReference type="AlphaFoldDB" id="A0A835BP70"/>